<organism evidence="1 2">
    <name type="scientific">Psittacine adenovirus 2</name>
    <dbReference type="NCBI Taxonomy" id="1301246"/>
    <lineage>
        <taxon>Viruses</taxon>
        <taxon>Varidnaviria</taxon>
        <taxon>Bamfordvirae</taxon>
        <taxon>Preplasmiviricota</taxon>
        <taxon>Polisuviricotina</taxon>
        <taxon>Pharingeaviricetes</taxon>
        <taxon>Rowavirales</taxon>
        <taxon>Adenoviridae</taxon>
        <taxon>Siadenovirus</taxon>
        <taxon>Siadenovirus cinerei</taxon>
    </lineage>
</organism>
<dbReference type="Proteomes" id="UP000827153">
    <property type="component" value="Segment"/>
</dbReference>
<keyword evidence="2" id="KW-1185">Reference proteome</keyword>
<proteinExistence type="predicted"/>
<reference evidence="1 2" key="1">
    <citation type="submission" date="2021-07" db="EMBL/GenBank/DDBJ databases">
        <title>Genomic characterization of psittacine adenovirus 2, a siadenovirus determined from a moribund African grey parrot (Psittacus erithacus).</title>
        <authorList>
            <person name="Surphlis A.C."/>
            <person name="Dill-Okubo J.A."/>
            <person name="Harrach B."/>
            <person name="Waltzek T.B."/>
            <person name="Subramaniam K."/>
        </authorList>
    </citation>
    <scope>NUCLEOTIDE SEQUENCE [LARGE SCALE GENOMIC DNA]</scope>
    <source>
        <strain evidence="1 2">WVL19065-01E</strain>
    </source>
</reference>
<accession>A0ABX8SN85</accession>
<dbReference type="EMBL" id="MZ562791">
    <property type="protein sequence ID" value="QXX30960.1"/>
    <property type="molecule type" value="Genomic_DNA"/>
</dbReference>
<sequence length="109" mass="11764">MALICGGCSTYCQQCVKLCGRAAKKKRYSSRISPLARPVHLKYVRYYPGTVPTPGWAGVDQLLSVPGVQASYPASVVKSNAGTVDVFESPVKNAGFVRLSVSGRKRKKD</sequence>
<name>A0ABX8SN85_9ADEN</name>
<protein>
    <submittedName>
        <fullName evidence="1">Hydrophobic protein</fullName>
    </submittedName>
</protein>
<evidence type="ECO:0000313" key="1">
    <source>
        <dbReference type="EMBL" id="QXX30960.1"/>
    </source>
</evidence>
<evidence type="ECO:0000313" key="2">
    <source>
        <dbReference type="Proteomes" id="UP000827153"/>
    </source>
</evidence>